<feature type="transmembrane region" description="Helical" evidence="1">
    <location>
        <begin position="6"/>
        <end position="28"/>
    </location>
</feature>
<evidence type="ECO:0000313" key="2">
    <source>
        <dbReference type="EMBL" id="TYC47116.1"/>
    </source>
</evidence>
<evidence type="ECO:0000256" key="1">
    <source>
        <dbReference type="SAM" id="Phobius"/>
    </source>
</evidence>
<keyword evidence="1" id="KW-0472">Membrane</keyword>
<gene>
    <name evidence="2" type="ORF">ESZ47_03000</name>
</gene>
<keyword evidence="1" id="KW-0812">Transmembrane</keyword>
<keyword evidence="1" id="KW-1133">Transmembrane helix</keyword>
<dbReference type="AlphaFoldDB" id="A0A6P2CMK7"/>
<dbReference type="Proteomes" id="UP000442244">
    <property type="component" value="Unassembled WGS sequence"/>
</dbReference>
<proteinExistence type="predicted"/>
<reference evidence="2 3" key="1">
    <citation type="submission" date="2019-01" db="EMBL/GenBank/DDBJ databases">
        <title>Leuconostoc litchii sp. nov., a novel lactic acid bacterium isolated from lychee.</title>
        <authorList>
            <person name="Wang L.-T."/>
        </authorList>
    </citation>
    <scope>NUCLEOTIDE SEQUENCE [LARGE SCALE GENOMIC DNA]</scope>
    <source>
        <strain evidence="2 3">MB7</strain>
    </source>
</reference>
<dbReference type="RefSeq" id="WP_148604608.1">
    <property type="nucleotide sequence ID" value="NZ_BSUV01000001.1"/>
</dbReference>
<accession>A0A6P2CMK7</accession>
<keyword evidence="3" id="KW-1185">Reference proteome</keyword>
<dbReference type="OrthoDB" id="9804126at2"/>
<dbReference type="InterPro" id="IPR008407">
    <property type="entry name" value="Brnchd-chn_aa_trnsp_AzlD"/>
</dbReference>
<name>A0A6P2CMK7_9LACO</name>
<sequence>MNDNYFYIVLVGCVIVTFLPRILPFLIAKYIIFPEWMTTFLRYLPLTMMTTLMFQNIFVRNENTYLVTIDFVSLMALVPGLMIGYFRRSLMLVVLSSVVVMAVIRYFNI</sequence>
<feature type="transmembrane region" description="Helical" evidence="1">
    <location>
        <begin position="90"/>
        <end position="107"/>
    </location>
</feature>
<dbReference type="Pfam" id="PF05437">
    <property type="entry name" value="AzlD"/>
    <property type="match status" value="1"/>
</dbReference>
<organism evidence="2 3">
    <name type="scientific">Leuconostoc litchii</name>
    <dbReference type="NCBI Taxonomy" id="1981069"/>
    <lineage>
        <taxon>Bacteria</taxon>
        <taxon>Bacillati</taxon>
        <taxon>Bacillota</taxon>
        <taxon>Bacilli</taxon>
        <taxon>Lactobacillales</taxon>
        <taxon>Lactobacillaceae</taxon>
        <taxon>Leuconostoc</taxon>
    </lineage>
</organism>
<evidence type="ECO:0000313" key="3">
    <source>
        <dbReference type="Proteomes" id="UP000442244"/>
    </source>
</evidence>
<feature type="transmembrane region" description="Helical" evidence="1">
    <location>
        <begin position="40"/>
        <end position="59"/>
    </location>
</feature>
<comment type="caution">
    <text evidence="2">The sequence shown here is derived from an EMBL/GenBank/DDBJ whole genome shotgun (WGS) entry which is preliminary data.</text>
</comment>
<dbReference type="EMBL" id="SDGY01000001">
    <property type="protein sequence ID" value="TYC47116.1"/>
    <property type="molecule type" value="Genomic_DNA"/>
</dbReference>
<protein>
    <submittedName>
        <fullName evidence="2">AzlD domain-containing protein</fullName>
    </submittedName>
</protein>
<feature type="transmembrane region" description="Helical" evidence="1">
    <location>
        <begin position="65"/>
        <end position="83"/>
    </location>
</feature>